<evidence type="ECO:0000256" key="5">
    <source>
        <dbReference type="ARBA" id="ARBA00023136"/>
    </source>
</evidence>
<dbReference type="NCBIfam" id="TIGR00163">
    <property type="entry name" value="PS_decarb"/>
    <property type="match status" value="1"/>
</dbReference>
<dbReference type="Gene3D" id="2.60.40.150">
    <property type="entry name" value="C2 domain"/>
    <property type="match status" value="1"/>
</dbReference>
<evidence type="ECO:0000256" key="3">
    <source>
        <dbReference type="ARBA" id="ARBA00022793"/>
    </source>
</evidence>
<keyword evidence="3 11" id="KW-0210">Decarboxylase</keyword>
<protein>
    <recommendedName>
        <fullName evidence="11">Phosphatidylserine decarboxylase proenzyme 2</fullName>
        <ecNumber evidence="11">4.1.1.65</ecNumber>
    </recommendedName>
    <component>
        <recommendedName>
            <fullName evidence="11">Phosphatidylserine decarboxylase 2 beta chain</fullName>
        </recommendedName>
    </component>
    <component>
        <recommendedName>
            <fullName evidence="11">Phosphatidylserine decarboxylase 2 alpha chain</fullName>
        </recommendedName>
    </component>
</protein>
<dbReference type="PANTHER" id="PTHR10067">
    <property type="entry name" value="PHOSPHATIDYLSERINE DECARBOXYLASE"/>
    <property type="match status" value="1"/>
</dbReference>
<keyword evidence="11" id="KW-0333">Golgi apparatus</keyword>
<evidence type="ECO:0000256" key="7">
    <source>
        <dbReference type="ARBA" id="ARBA00023209"/>
    </source>
</evidence>
<comment type="cofactor">
    <cofactor evidence="11">
        <name>pyruvate</name>
        <dbReference type="ChEBI" id="CHEBI:15361"/>
    </cofactor>
    <text evidence="11">Binds 1 pyruvoyl group covalently per subunit.</text>
</comment>
<keyword evidence="9 11" id="KW-1208">Phospholipid metabolism</keyword>
<proteinExistence type="inferred from homology"/>
<comment type="PTM">
    <text evidence="11">Is synthesized initially as an inactive proenzyme. Formation of the active enzyme involves a self-maturation process in which the active site pyruvoyl group is generated from an internal serine residue via an autocatalytic post-translational modification. Two non-identical subunits are generated from the proenzyme in this reaction, and the pyruvate is formed at the N-terminus of the alpha chain, which is derived from the carboxyl end of the proenzyme. The autoendoproteolytic cleavage occurs by a canonical serine protease mechanism, in which the side chain hydroxyl group of the serine supplies its oxygen atom to form the C-terminus of the beta chain, while the remainder of the serine residue undergoes an oxidative deamination to produce ammonia and the pyruvoyl prosthetic group on the alpha chain. During this reaction, the Ser that is part of the protease active site of the proenzyme becomes the pyruvoyl prosthetic group, which constitutes an essential element of the active site of the mature decarboxylase.</text>
</comment>
<dbReference type="GO" id="GO:0004609">
    <property type="term" value="F:phosphatidylserine decarboxylase activity"/>
    <property type="evidence" value="ECO:0007669"/>
    <property type="project" value="UniProtKB-UniRule"/>
</dbReference>
<dbReference type="GO" id="GO:0006646">
    <property type="term" value="P:phosphatidylethanolamine biosynthetic process"/>
    <property type="evidence" value="ECO:0007669"/>
    <property type="project" value="UniProtKB-UniRule"/>
</dbReference>
<dbReference type="RefSeq" id="XP_056035489.1">
    <property type="nucleotide sequence ID" value="XM_056179054.1"/>
</dbReference>
<evidence type="ECO:0000256" key="12">
    <source>
        <dbReference type="SAM" id="MobiDB-lite"/>
    </source>
</evidence>
<dbReference type="GO" id="GO:0010008">
    <property type="term" value="C:endosome membrane"/>
    <property type="evidence" value="ECO:0007669"/>
    <property type="project" value="UniProtKB-SubCell"/>
</dbReference>
<dbReference type="PROSITE" id="PS50004">
    <property type="entry name" value="C2"/>
    <property type="match status" value="1"/>
</dbReference>
<dbReference type="EC" id="4.1.1.65" evidence="11"/>
<dbReference type="GO" id="GO:0000139">
    <property type="term" value="C:Golgi membrane"/>
    <property type="evidence" value="ECO:0007669"/>
    <property type="project" value="UniProtKB-SubCell"/>
</dbReference>
<comment type="pathway">
    <text evidence="1">Lipid metabolism.</text>
</comment>
<feature type="chain" id="PRO_5041754916" description="Phosphatidylserine decarboxylase 2 alpha chain" evidence="11">
    <location>
        <begin position="917"/>
        <end position="965"/>
    </location>
</feature>
<comment type="pathway">
    <text evidence="11">Phospholipid metabolism; phosphatidylethanolamine biosynthesis; phosphatidylethanolamine from CDP-diacylglycerol: step 2/2.</text>
</comment>
<evidence type="ECO:0000256" key="4">
    <source>
        <dbReference type="ARBA" id="ARBA00023098"/>
    </source>
</evidence>
<keyword evidence="4 11" id="KW-0443">Lipid metabolism</keyword>
<evidence type="ECO:0000256" key="6">
    <source>
        <dbReference type="ARBA" id="ARBA00023145"/>
    </source>
</evidence>
<dbReference type="AlphaFoldDB" id="A0AAE9W7C1"/>
<feature type="active site" description="Charge relay system; for autoendoproteolytic cleavage activity" evidence="11">
    <location>
        <position position="917"/>
    </location>
</feature>
<dbReference type="GO" id="GO:0005795">
    <property type="term" value="C:Golgi stack"/>
    <property type="evidence" value="ECO:0007669"/>
    <property type="project" value="UniProtKB-UniRule"/>
</dbReference>
<evidence type="ECO:0000256" key="11">
    <source>
        <dbReference type="HAMAP-Rule" id="MF_03209"/>
    </source>
</evidence>
<dbReference type="GeneID" id="80873743"/>
<dbReference type="Pfam" id="PF02666">
    <property type="entry name" value="PS_Dcarbxylase"/>
    <property type="match status" value="1"/>
</dbReference>
<feature type="chain" id="PRO_5041754915" description="Phosphatidylserine decarboxylase 2 beta chain" evidence="11">
    <location>
        <begin position="1"/>
        <end position="916"/>
    </location>
</feature>
<feature type="modified residue" description="Pyruvic acid (Ser); by autocatalysis" evidence="11">
    <location>
        <position position="917"/>
    </location>
</feature>
<evidence type="ECO:0000256" key="8">
    <source>
        <dbReference type="ARBA" id="ARBA00023239"/>
    </source>
</evidence>
<evidence type="ECO:0000259" key="13">
    <source>
        <dbReference type="PROSITE" id="PS50004"/>
    </source>
</evidence>
<keyword evidence="5 11" id="KW-0472">Membrane</keyword>
<keyword evidence="15" id="KW-1185">Reference proteome</keyword>
<comment type="domain">
    <text evidence="11">The C2 domains have an essential, but non-catalytic function. They may facilitate interactions with other proteins and are required for lipid transport function.</text>
</comment>
<keyword evidence="8 11" id="KW-0456">Lyase</keyword>
<keyword evidence="7 11" id="KW-0594">Phospholipid biosynthesis</keyword>
<evidence type="ECO:0000256" key="10">
    <source>
        <dbReference type="ARBA" id="ARBA00023317"/>
    </source>
</evidence>
<dbReference type="SUPFAM" id="SSF49562">
    <property type="entry name" value="C2 domain (Calcium/lipid-binding domain, CaLB)"/>
    <property type="match status" value="1"/>
</dbReference>
<dbReference type="GO" id="GO:0016540">
    <property type="term" value="P:protein autoprocessing"/>
    <property type="evidence" value="ECO:0007669"/>
    <property type="project" value="UniProtKB-UniRule"/>
</dbReference>
<comment type="catalytic activity">
    <reaction evidence="11">
        <text>a 1,2-diacyl-sn-glycero-3-phospho-L-serine + H(+) = a 1,2-diacyl-sn-glycero-3-phosphoethanolamine + CO2</text>
        <dbReference type="Rhea" id="RHEA:20828"/>
        <dbReference type="ChEBI" id="CHEBI:15378"/>
        <dbReference type="ChEBI" id="CHEBI:16526"/>
        <dbReference type="ChEBI" id="CHEBI:57262"/>
        <dbReference type="ChEBI" id="CHEBI:64612"/>
        <dbReference type="EC" id="4.1.1.65"/>
    </reaction>
</comment>
<dbReference type="Proteomes" id="UP001212411">
    <property type="component" value="Chromosome 1"/>
</dbReference>
<feature type="site" description="Cleavage (non-hydrolytic); by autocatalysis" evidence="11">
    <location>
        <begin position="916"/>
        <end position="917"/>
    </location>
</feature>
<organism evidence="14 15">
    <name type="scientific">Schizosaccharomyces osmophilus</name>
    <dbReference type="NCBI Taxonomy" id="2545709"/>
    <lineage>
        <taxon>Eukaryota</taxon>
        <taxon>Fungi</taxon>
        <taxon>Dikarya</taxon>
        <taxon>Ascomycota</taxon>
        <taxon>Taphrinomycotina</taxon>
        <taxon>Schizosaccharomycetes</taxon>
        <taxon>Schizosaccharomycetales</taxon>
        <taxon>Schizosaccharomycetaceae</taxon>
        <taxon>Schizosaccharomyces</taxon>
    </lineage>
</organism>
<comment type="function">
    <text evidence="11">Catalyzes the formation of phosphatidylethanolamine (PtdEtn) from phosphatidylserine (PtdSer). Plays a central role in phospholipid metabolism and in the interorganelle trafficking of phosphatidylserine.</text>
</comment>
<name>A0AAE9W7C1_9SCHI</name>
<keyword evidence="10 11" id="KW-0670">Pyruvate</keyword>
<dbReference type="SMART" id="SM00239">
    <property type="entry name" value="C2"/>
    <property type="match status" value="1"/>
</dbReference>
<feature type="active site" description="Schiff-base intermediate with substrate; via pyruvic acid; for decarboxylase activity" evidence="11">
    <location>
        <position position="917"/>
    </location>
</feature>
<comment type="subunit">
    <text evidence="11">Heterodimer of a large membrane-associated beta subunit and a small pyruvoyl-containing alpha subunit. Interacts with pstB2. This interaction may be a means to structurally tether the donor membrane (ER) harboring PstB2 to acceptor membranes (Golgi/endosomes) harboring PSD2 during PtdSer transport to the site of PtdEtn synthesis.</text>
</comment>
<accession>A0AAE9W7C1</accession>
<keyword evidence="6 11" id="KW-0865">Zymogen</keyword>
<evidence type="ECO:0000313" key="15">
    <source>
        <dbReference type="Proteomes" id="UP001212411"/>
    </source>
</evidence>
<dbReference type="InterPro" id="IPR033177">
    <property type="entry name" value="PSD-B"/>
</dbReference>
<keyword evidence="11" id="KW-0967">Endosome</keyword>
<feature type="compositionally biased region" description="Low complexity" evidence="12">
    <location>
        <begin position="542"/>
        <end position="554"/>
    </location>
</feature>
<feature type="active site" description="Charge relay system; for autoendoproteolytic cleavage activity" evidence="11">
    <location>
        <position position="830"/>
    </location>
</feature>
<evidence type="ECO:0000256" key="1">
    <source>
        <dbReference type="ARBA" id="ARBA00005189"/>
    </source>
</evidence>
<feature type="active site" description="Charge relay system; for autoendoproteolytic cleavage activity" evidence="11">
    <location>
        <position position="772"/>
    </location>
</feature>
<comment type="similarity">
    <text evidence="11">Belongs to the phosphatidylserine decarboxylase family. PSD-B subfamily. Eukaryotic type II sub-subfamily.</text>
</comment>
<feature type="region of interest" description="Disordered" evidence="12">
    <location>
        <begin position="539"/>
        <end position="568"/>
    </location>
</feature>
<dbReference type="HAMAP" id="MF_00663">
    <property type="entry name" value="PS_decarb_PSD_B_type2"/>
    <property type="match status" value="1"/>
</dbReference>
<sequence length="965" mass="109140">MAFTKKERSYNSLQKGIRNGSIILKIEVEGVTDIDENALPDTTSDNESCLYIKLKYKKYRAVIENVHTNKIVNDNSLMTLSMPLPVDYQDLEFHLCFSCKQKRRKYTLGESLIRLDHLLKMVSQESQQCPIYPPLKSSSSKSNESLQVKPLGTFRLKYSVHDPRNPKADSASLAKTWVEDVEKQFSSENVDNQANGISNSLKGIELDNIESDLEDSSFLAEAESNLPESDSFYPVDDPGIEETYEIKPKVKKQLKQPFSITKNQVTDLLGFAFVEIDSISNLPPLKNVFHTGFDMDPFVIMSFSKNTFRTKRVRHNLNPVYKQKFLFEVGTLEKNYDIIFKVIDHDKISLNDSVGVCSADIQSIINAAAQPDPITGLYKLDDGQKAYEESEIPKKADTQPIEILIDDFSSAVENNLETDVVTKSIPLKLFCKDLRPESEQAALTFRAIFFPFAAVRQKFWRVMLSQYGEVENGQVSKLGMYAVLDSLGSNIPAAIIDSLFEDILSKNVNKDEEAISLDEAVICLEKLTYLICNRESNPPLHQSGSSRFDSSGQSTPIQSSEISEDSDAVDTNGNRLVLVCLHKCPLCMKCELDKMDQYRATVHLATCASHDWKRVNRLMMSNYLTLNQAQRKWFTKVFTKVAYGSHKLGSTSAKTLVRNRKTGQIVEEKMNAYVRVGIRLLYRGIRNRRMEGTRVRKLLRSLTLRQGIKYDSPLSTKDIVPFIKFFDLNTDEVEKPINEYNTFNEFFYRRLKPGVRPLASPDNSGILVSAADSRLVVYDKINIATTYWIKGSEFSIARLLGPEYEKEASQYADGSICIFRLAPQDYHRFHSPLDGKVGKLSVIDGQYYTVNPMAVRSSLDVFGENARTVMPIESPQFGRVMYVCIGAMMVGSIQHTTDEGQEVKRGDELGYFKYGGSTIVVFFKGNQVLYDDDILQSSKETTETLIRMGENIGRASGEPLDKKED</sequence>
<dbReference type="InterPro" id="IPR033179">
    <property type="entry name" value="PSD_type2_pro"/>
</dbReference>
<evidence type="ECO:0000313" key="14">
    <source>
        <dbReference type="EMBL" id="WBW71246.1"/>
    </source>
</evidence>
<dbReference type="InterPro" id="IPR003817">
    <property type="entry name" value="PS_Dcarbxylase"/>
</dbReference>
<reference evidence="14 15" key="1">
    <citation type="journal article" date="2023" name="G3 (Bethesda)">
        <title>A high-quality reference genome for the fission yeast Schizosaccharomyces osmophilus.</title>
        <authorList>
            <person name="Jia G.S."/>
            <person name="Zhang W.C."/>
            <person name="Liang Y."/>
            <person name="Liu X.H."/>
            <person name="Rhind N."/>
            <person name="Pidoux A."/>
            <person name="Brysch-Herzberg M."/>
            <person name="Du L.L."/>
        </authorList>
    </citation>
    <scope>NUCLEOTIDE SEQUENCE [LARGE SCALE GENOMIC DNA]</scope>
    <source>
        <strain evidence="14 15">CBS 15793</strain>
    </source>
</reference>
<gene>
    <name evidence="14" type="primary">psd3</name>
    <name evidence="11" type="synonym">PSD2</name>
    <name evidence="14" type="ORF">SOMG_00259</name>
</gene>
<evidence type="ECO:0000256" key="2">
    <source>
        <dbReference type="ARBA" id="ARBA00022516"/>
    </source>
</evidence>
<dbReference type="PANTHER" id="PTHR10067:SF17">
    <property type="entry name" value="PHOSPHATIDYLSERINE DECARBOXYLASE PROENZYME 2"/>
    <property type="match status" value="1"/>
</dbReference>
<dbReference type="InterPro" id="IPR035892">
    <property type="entry name" value="C2_domain_sf"/>
</dbReference>
<evidence type="ECO:0000256" key="9">
    <source>
        <dbReference type="ARBA" id="ARBA00023264"/>
    </source>
</evidence>
<dbReference type="EMBL" id="CP115611">
    <property type="protein sequence ID" value="WBW71246.1"/>
    <property type="molecule type" value="Genomic_DNA"/>
</dbReference>
<dbReference type="Pfam" id="PF00168">
    <property type="entry name" value="C2"/>
    <property type="match status" value="1"/>
</dbReference>
<dbReference type="CDD" id="cd04039">
    <property type="entry name" value="C2_PSD"/>
    <property type="match status" value="1"/>
</dbReference>
<dbReference type="KEGG" id="som:SOMG_00259"/>
<dbReference type="InterPro" id="IPR000008">
    <property type="entry name" value="C2_dom"/>
</dbReference>
<feature type="domain" description="C2" evidence="13">
    <location>
        <begin position="252"/>
        <end position="374"/>
    </location>
</feature>
<keyword evidence="2 11" id="KW-0444">Lipid biosynthesis</keyword>
<comment type="subcellular location">
    <subcellularLocation>
        <location evidence="11">Golgi apparatus membrane</location>
        <topology evidence="11">Peripheral membrane protein</topology>
        <orientation evidence="11">Cytoplasmic side</orientation>
    </subcellularLocation>
    <subcellularLocation>
        <location evidence="11">Endosome membrane</location>
        <topology evidence="11">Peripheral membrane protein</topology>
        <orientation evidence="11">Cytoplasmic side</orientation>
    </subcellularLocation>
</comment>